<dbReference type="GO" id="GO:0005634">
    <property type="term" value="C:nucleus"/>
    <property type="evidence" value="ECO:0007669"/>
    <property type="project" value="UniProtKB-SubCell"/>
</dbReference>
<evidence type="ECO:0000256" key="2">
    <source>
        <dbReference type="ARBA" id="ARBA00023125"/>
    </source>
</evidence>
<feature type="compositionally biased region" description="Low complexity" evidence="5">
    <location>
        <begin position="371"/>
        <end position="391"/>
    </location>
</feature>
<dbReference type="PANTHER" id="PTHR10015:SF206">
    <property type="entry name" value="HSF-TYPE DNA-BINDING DOMAIN-CONTAINING PROTEIN"/>
    <property type="match status" value="1"/>
</dbReference>
<feature type="compositionally biased region" description="Basic and acidic residues" evidence="5">
    <location>
        <begin position="292"/>
        <end position="306"/>
    </location>
</feature>
<evidence type="ECO:0000313" key="8">
    <source>
        <dbReference type="Proteomes" id="UP000237144"/>
    </source>
</evidence>
<dbReference type="Pfam" id="PF00447">
    <property type="entry name" value="HSF_DNA-bind"/>
    <property type="match status" value="1"/>
</dbReference>
<organism evidence="7 8">
    <name type="scientific">Rhodotorula taiwanensis</name>
    <dbReference type="NCBI Taxonomy" id="741276"/>
    <lineage>
        <taxon>Eukaryota</taxon>
        <taxon>Fungi</taxon>
        <taxon>Dikarya</taxon>
        <taxon>Basidiomycota</taxon>
        <taxon>Pucciniomycotina</taxon>
        <taxon>Microbotryomycetes</taxon>
        <taxon>Sporidiobolales</taxon>
        <taxon>Sporidiobolaceae</taxon>
        <taxon>Rhodotorula</taxon>
    </lineage>
</organism>
<dbReference type="SMART" id="SM00415">
    <property type="entry name" value="HSF"/>
    <property type="match status" value="1"/>
</dbReference>
<dbReference type="EMBL" id="PJQD01000017">
    <property type="protein sequence ID" value="POY75339.1"/>
    <property type="molecule type" value="Genomic_DNA"/>
</dbReference>
<dbReference type="PANTHER" id="PTHR10015">
    <property type="entry name" value="HEAT SHOCK TRANSCRIPTION FACTOR"/>
    <property type="match status" value="1"/>
</dbReference>
<dbReference type="InterPro" id="IPR000232">
    <property type="entry name" value="HSF_DNA-bd"/>
</dbReference>
<evidence type="ECO:0000256" key="3">
    <source>
        <dbReference type="ARBA" id="ARBA00023242"/>
    </source>
</evidence>
<keyword evidence="8" id="KW-1185">Reference proteome</keyword>
<feature type="region of interest" description="Disordered" evidence="5">
    <location>
        <begin position="371"/>
        <end position="399"/>
    </location>
</feature>
<keyword evidence="3" id="KW-0539">Nucleus</keyword>
<dbReference type="SUPFAM" id="SSF46785">
    <property type="entry name" value="Winged helix' DNA-binding domain"/>
    <property type="match status" value="1"/>
</dbReference>
<feature type="domain" description="HSF-type DNA-binding" evidence="6">
    <location>
        <begin position="172"/>
        <end position="279"/>
    </location>
</feature>
<comment type="caution">
    <text evidence="7">The sequence shown here is derived from an EMBL/GenBank/DDBJ whole genome shotgun (WGS) entry which is preliminary data.</text>
</comment>
<evidence type="ECO:0000256" key="4">
    <source>
        <dbReference type="RuleBase" id="RU004020"/>
    </source>
</evidence>
<protein>
    <recommendedName>
        <fullName evidence="6">HSF-type DNA-binding domain-containing protein</fullName>
    </recommendedName>
</protein>
<dbReference type="Proteomes" id="UP000237144">
    <property type="component" value="Unassembled WGS sequence"/>
</dbReference>
<dbReference type="GO" id="GO:0043565">
    <property type="term" value="F:sequence-specific DNA binding"/>
    <property type="evidence" value="ECO:0007669"/>
    <property type="project" value="InterPro"/>
</dbReference>
<comment type="similarity">
    <text evidence="4">Belongs to the HSF family.</text>
</comment>
<name>A0A2S5BEY8_9BASI</name>
<gene>
    <name evidence="7" type="ORF">BMF94_1567</name>
</gene>
<feature type="compositionally biased region" description="Basic residues" evidence="5">
    <location>
        <begin position="282"/>
        <end position="291"/>
    </location>
</feature>
<accession>A0A2S5BEY8</accession>
<comment type="subcellular location">
    <subcellularLocation>
        <location evidence="1">Nucleus</location>
    </subcellularLocation>
</comment>
<evidence type="ECO:0000313" key="7">
    <source>
        <dbReference type="EMBL" id="POY75339.1"/>
    </source>
</evidence>
<sequence>MVFAPYFSAAPADLPTVAPAYLLRSEEPPTSRRHSSLSDYHQRVPIDYDGPPSHDMALSGAVESSRWMSNYAPTPPPTSFPATNFTLALAQTPSTSNSHFSLSPLETLVKTAPHVIGLPSSSEGLTVGQYLTTFPTEPLSPSDSLHSRRDSTDSQNFETESVVDGPIGLTPRVKPFIAKLVHLLSRPETYQDCIVWDSTGESFILSANKRLTGEVFPRLFGHSTLPSFTRQLNVYGFRRLTSSELASRIDVADQTGYSGWEHESFKRGDKSSLHLLNPRPSRARQMKKAQKKEKAVKETQEREKKARATAAAAVQSMQRPAPLSLDFAPGPTPLPQGQPWWGEQQLQMYDISPVMSRDSGIVMSLDSSASAYDSSSSATTATTAASPSTPDHPTDAFPPSYSTSACAGFGSYPVDPWNVAAHG</sequence>
<keyword evidence="2" id="KW-0238">DNA-binding</keyword>
<dbReference type="Gene3D" id="1.10.10.10">
    <property type="entry name" value="Winged helix-like DNA-binding domain superfamily/Winged helix DNA-binding domain"/>
    <property type="match status" value="1"/>
</dbReference>
<feature type="region of interest" description="Disordered" evidence="5">
    <location>
        <begin position="282"/>
        <end position="317"/>
    </location>
</feature>
<evidence type="ECO:0000256" key="5">
    <source>
        <dbReference type="SAM" id="MobiDB-lite"/>
    </source>
</evidence>
<evidence type="ECO:0000259" key="6">
    <source>
        <dbReference type="SMART" id="SM00415"/>
    </source>
</evidence>
<reference evidence="7 8" key="1">
    <citation type="journal article" date="2018" name="Front. Microbiol.">
        <title>Prospects for Fungal Bioremediation of Acidic Radioactive Waste Sites: Characterization and Genome Sequence of Rhodotorula taiwanensis MD1149.</title>
        <authorList>
            <person name="Tkavc R."/>
            <person name="Matrosova V.Y."/>
            <person name="Grichenko O.E."/>
            <person name="Gostincar C."/>
            <person name="Volpe R.P."/>
            <person name="Klimenkova P."/>
            <person name="Gaidamakova E.K."/>
            <person name="Zhou C.E."/>
            <person name="Stewart B.J."/>
            <person name="Lyman M.G."/>
            <person name="Malfatti S.A."/>
            <person name="Rubinfeld B."/>
            <person name="Courtot M."/>
            <person name="Singh J."/>
            <person name="Dalgard C.L."/>
            <person name="Hamilton T."/>
            <person name="Frey K.G."/>
            <person name="Gunde-Cimerman N."/>
            <person name="Dugan L."/>
            <person name="Daly M.J."/>
        </authorList>
    </citation>
    <scope>NUCLEOTIDE SEQUENCE [LARGE SCALE GENOMIC DNA]</scope>
    <source>
        <strain evidence="7 8">MD1149</strain>
    </source>
</reference>
<dbReference type="InterPro" id="IPR036390">
    <property type="entry name" value="WH_DNA-bd_sf"/>
</dbReference>
<dbReference type="InterPro" id="IPR036388">
    <property type="entry name" value="WH-like_DNA-bd_sf"/>
</dbReference>
<dbReference type="GO" id="GO:0003700">
    <property type="term" value="F:DNA-binding transcription factor activity"/>
    <property type="evidence" value="ECO:0007669"/>
    <property type="project" value="InterPro"/>
</dbReference>
<dbReference type="OrthoDB" id="60033at2759"/>
<proteinExistence type="inferred from homology"/>
<feature type="region of interest" description="Disordered" evidence="5">
    <location>
        <begin position="136"/>
        <end position="163"/>
    </location>
</feature>
<dbReference type="STRING" id="741276.A0A2S5BEY8"/>
<dbReference type="AlphaFoldDB" id="A0A2S5BEY8"/>
<evidence type="ECO:0000256" key="1">
    <source>
        <dbReference type="ARBA" id="ARBA00004123"/>
    </source>
</evidence>